<dbReference type="AlphaFoldDB" id="A0A852ST45"/>
<evidence type="ECO:0000256" key="1">
    <source>
        <dbReference type="SAM" id="Phobius"/>
    </source>
</evidence>
<reference evidence="2 3" key="1">
    <citation type="submission" date="2020-07" db="EMBL/GenBank/DDBJ databases">
        <title>Sequencing the genomes of 1000 actinobacteria strains.</title>
        <authorList>
            <person name="Klenk H.-P."/>
        </authorList>
    </citation>
    <scope>NUCLEOTIDE SEQUENCE [LARGE SCALE GENOMIC DNA]</scope>
    <source>
        <strain evidence="2 3">DSM 26474</strain>
    </source>
</reference>
<comment type="caution">
    <text evidence="2">The sequence shown here is derived from an EMBL/GenBank/DDBJ whole genome shotgun (WGS) entry which is preliminary data.</text>
</comment>
<feature type="transmembrane region" description="Helical" evidence="1">
    <location>
        <begin position="43"/>
        <end position="67"/>
    </location>
</feature>
<feature type="transmembrane region" description="Helical" evidence="1">
    <location>
        <begin position="338"/>
        <end position="360"/>
    </location>
</feature>
<proteinExistence type="predicted"/>
<keyword evidence="1" id="KW-0812">Transmembrane</keyword>
<evidence type="ECO:0000313" key="2">
    <source>
        <dbReference type="EMBL" id="NYD72178.1"/>
    </source>
</evidence>
<dbReference type="Proteomes" id="UP000549913">
    <property type="component" value="Unassembled WGS sequence"/>
</dbReference>
<dbReference type="EMBL" id="JACCBM010000001">
    <property type="protein sequence ID" value="NYD72178.1"/>
    <property type="molecule type" value="Genomic_DNA"/>
</dbReference>
<name>A0A852ST45_9MICO</name>
<accession>A0A852ST45</accession>
<evidence type="ECO:0000313" key="3">
    <source>
        <dbReference type="Proteomes" id="UP000549913"/>
    </source>
</evidence>
<dbReference type="RefSeq" id="WP_179548984.1">
    <property type="nucleotide sequence ID" value="NZ_BSEW01000002.1"/>
</dbReference>
<keyword evidence="1" id="KW-1133">Transmembrane helix</keyword>
<gene>
    <name evidence="2" type="ORF">BJ984_003336</name>
</gene>
<keyword evidence="1" id="KW-0472">Membrane</keyword>
<organism evidence="2 3">
    <name type="scientific">Herbiconiux flava</name>
    <dbReference type="NCBI Taxonomy" id="881268"/>
    <lineage>
        <taxon>Bacteria</taxon>
        <taxon>Bacillati</taxon>
        <taxon>Actinomycetota</taxon>
        <taxon>Actinomycetes</taxon>
        <taxon>Micrococcales</taxon>
        <taxon>Microbacteriaceae</taxon>
        <taxon>Herbiconiux</taxon>
    </lineage>
</organism>
<evidence type="ECO:0008006" key="4">
    <source>
        <dbReference type="Google" id="ProtNLM"/>
    </source>
</evidence>
<keyword evidence="3" id="KW-1185">Reference proteome</keyword>
<feature type="transmembrane region" description="Helical" evidence="1">
    <location>
        <begin position="79"/>
        <end position="100"/>
    </location>
</feature>
<sequence>MTTPIDTTALAEPVHRRDVGRSWRALVAAHPEARDLAGVFRRFVLGFATVTAPIGLLAFVLVVVATIGEGGPDVVQAVMVQSVIGGLMLFAGVICGWAWVRLRRRRPRPRVHHRLMGFAAANGMTYSPGPTKAALGSPFRRRGALNLYRVLRTPGERGVEFANYELINSTMENTAPQFGGYCALRLPVALPNILLQSEEGPRRPLHTSAALRETQVLQLEGDFDRYFRLYSPEGYERDALYLFTPDVMARLVDHLRGLDVEIVDDWMFLISARDLVTDRAERWEALAAAVDALDDRIERWGRWRDERVARGEPGIGAAVTDGGARHVDSGRGRLRTSWSAGTILVVGFVTLCFVGLVVAINLG</sequence>
<protein>
    <recommendedName>
        <fullName evidence="4">DUF3137 domain-containing protein</fullName>
    </recommendedName>
</protein>